<dbReference type="PANTHER" id="PTHR45702:SF2">
    <property type="entry name" value="KUZBANIAN, ISOFORM A"/>
    <property type="match status" value="1"/>
</dbReference>
<dbReference type="PANTHER" id="PTHR45702">
    <property type="entry name" value="ADAM10/ADAM17 METALLOPEPTIDASE FAMILY MEMBER"/>
    <property type="match status" value="1"/>
</dbReference>
<dbReference type="GO" id="GO:0007219">
    <property type="term" value="P:Notch signaling pathway"/>
    <property type="evidence" value="ECO:0007669"/>
    <property type="project" value="TreeGrafter"/>
</dbReference>
<dbReference type="GO" id="GO:0004222">
    <property type="term" value="F:metalloendopeptidase activity"/>
    <property type="evidence" value="ECO:0007669"/>
    <property type="project" value="TreeGrafter"/>
</dbReference>
<dbReference type="STRING" id="48269.A0A183LTA2"/>
<dbReference type="Proteomes" id="UP000277204">
    <property type="component" value="Unassembled WGS sequence"/>
</dbReference>
<sequence length="244" mass="28166">MNSVDWGFDITRSNWLASMSIFEFDFKLRDLFRNSTISWYLVLHRETSFHNSNLSVRFISTNSTYSFYPKTKYAELHTGYVSGSNQSFVLAHLEPYTSLLSAHIHVESDIFVIEIKVFDRLNYLFLTSKFLNDKHDEMIGYGFLLHEIVIHESWTADHGHYNSPTDLGGKIWTATSLLRAFSRFDAKQSCLAHLLSYKRIDEGILGMSWLASQDPKKLGGICSPPHNYTLSLEERYNADVVSKR</sequence>
<dbReference type="InterPro" id="IPR024079">
    <property type="entry name" value="MetalloPept_cat_dom_sf"/>
</dbReference>
<protein>
    <submittedName>
        <fullName evidence="1">Uncharacterized protein</fullName>
    </submittedName>
</protein>
<dbReference type="GO" id="GO:0006509">
    <property type="term" value="P:membrane protein ectodomain proteolysis"/>
    <property type="evidence" value="ECO:0007669"/>
    <property type="project" value="TreeGrafter"/>
</dbReference>
<organism evidence="1 2">
    <name type="scientific">Schistosoma margrebowiei</name>
    <dbReference type="NCBI Taxonomy" id="48269"/>
    <lineage>
        <taxon>Eukaryota</taxon>
        <taxon>Metazoa</taxon>
        <taxon>Spiralia</taxon>
        <taxon>Lophotrochozoa</taxon>
        <taxon>Platyhelminthes</taxon>
        <taxon>Trematoda</taxon>
        <taxon>Digenea</taxon>
        <taxon>Strigeidida</taxon>
        <taxon>Schistosomatoidea</taxon>
        <taxon>Schistosomatidae</taxon>
        <taxon>Schistosoma</taxon>
    </lineage>
</organism>
<dbReference type="GO" id="GO:0005886">
    <property type="term" value="C:plasma membrane"/>
    <property type="evidence" value="ECO:0007669"/>
    <property type="project" value="TreeGrafter"/>
</dbReference>
<dbReference type="EMBL" id="UZAI01002746">
    <property type="protein sequence ID" value="VDO74321.1"/>
    <property type="molecule type" value="Genomic_DNA"/>
</dbReference>
<gene>
    <name evidence="1" type="ORF">SMRZ_LOCUS7027</name>
</gene>
<accession>A0A183LTA2</accession>
<dbReference type="InterPro" id="IPR051489">
    <property type="entry name" value="ADAM_Metalloproteinase"/>
</dbReference>
<name>A0A183LTA2_9TREM</name>
<keyword evidence="2" id="KW-1185">Reference proteome</keyword>
<reference evidence="1 2" key="1">
    <citation type="submission" date="2018-11" db="EMBL/GenBank/DDBJ databases">
        <authorList>
            <consortium name="Pathogen Informatics"/>
        </authorList>
    </citation>
    <scope>NUCLEOTIDE SEQUENCE [LARGE SCALE GENOMIC DNA]</scope>
    <source>
        <strain evidence="1 2">Zambia</strain>
    </source>
</reference>
<dbReference type="AlphaFoldDB" id="A0A183LTA2"/>
<dbReference type="Gene3D" id="3.40.390.10">
    <property type="entry name" value="Collagenase (Catalytic Domain)"/>
    <property type="match status" value="1"/>
</dbReference>
<evidence type="ECO:0000313" key="1">
    <source>
        <dbReference type="EMBL" id="VDO74321.1"/>
    </source>
</evidence>
<proteinExistence type="predicted"/>
<evidence type="ECO:0000313" key="2">
    <source>
        <dbReference type="Proteomes" id="UP000277204"/>
    </source>
</evidence>